<organism evidence="1 2">
    <name type="scientific">Pleurotus cornucopiae</name>
    <name type="common">Cornucopia mushroom</name>
    <dbReference type="NCBI Taxonomy" id="5321"/>
    <lineage>
        <taxon>Eukaryota</taxon>
        <taxon>Fungi</taxon>
        <taxon>Dikarya</taxon>
        <taxon>Basidiomycota</taxon>
        <taxon>Agaricomycotina</taxon>
        <taxon>Agaricomycetes</taxon>
        <taxon>Agaricomycetidae</taxon>
        <taxon>Agaricales</taxon>
        <taxon>Pleurotineae</taxon>
        <taxon>Pleurotaceae</taxon>
        <taxon>Pleurotus</taxon>
    </lineage>
</organism>
<keyword evidence="2" id="KW-1185">Reference proteome</keyword>
<sequence>MVVERSKSVGKMTAAVLSSHRPLHLDASEPLDAFDYWHTRRKAGQHKIMLREATIGRRQSTAADVSSFEPVGISKKPPTREIRTLADVLGCDAGISREDSATSDDGSSCSEWEEEATPRPPDFVPSFSRCQTASQQNTPRASFLVPKAISGLRASATTSRDDRPRPTSGKATFASGESSTSTAGSGQTLRVPYCSPMGMTLKALSPSNFEDDFFLVDFAVRKQILKDFHRAAYRAEMYLILNLGSSVDQEERAGMLREHDRRMETLSQNMTTEMVEKQKKSRARRRCNAPDVRVAQEPSLGRGSSIGRRLESCKRREHGESRSWVGPSFLEPPQQLGGRDELTDRFASRNNRNKRYNRFEVRGDASRGQSRHGQSRRVWGGFSALPDFSETTDEEDTRPTRPGKPRRMVKTCTSSR</sequence>
<protein>
    <submittedName>
        <fullName evidence="1">Uncharacterized protein</fullName>
    </submittedName>
</protein>
<evidence type="ECO:0000313" key="2">
    <source>
        <dbReference type="Proteomes" id="UP000824881"/>
    </source>
</evidence>
<proteinExistence type="predicted"/>
<reference evidence="1 2" key="1">
    <citation type="journal article" date="2021" name="Appl. Environ. Microbiol.">
        <title>Genetic linkage and physical mapping for an oyster mushroom Pleurotus cornucopiae and QTL analysis for the trait cap color.</title>
        <authorList>
            <person name="Zhang Y."/>
            <person name="Gao W."/>
            <person name="Sonnenberg A."/>
            <person name="Chen Q."/>
            <person name="Zhang J."/>
            <person name="Huang C."/>
        </authorList>
    </citation>
    <scope>NUCLEOTIDE SEQUENCE [LARGE SCALE GENOMIC DNA]</scope>
    <source>
        <strain evidence="1">CCMSSC00406</strain>
    </source>
</reference>
<evidence type="ECO:0000313" key="1">
    <source>
        <dbReference type="EMBL" id="KAG9218204.1"/>
    </source>
</evidence>
<dbReference type="EMBL" id="WQMT02000010">
    <property type="protein sequence ID" value="KAG9218204.1"/>
    <property type="molecule type" value="Genomic_DNA"/>
</dbReference>
<name>A0ACB7IJ69_PLECO</name>
<dbReference type="Proteomes" id="UP000824881">
    <property type="component" value="Unassembled WGS sequence"/>
</dbReference>
<gene>
    <name evidence="1" type="ORF">CCMSSC00406_0005885</name>
</gene>
<accession>A0ACB7IJ69</accession>
<comment type="caution">
    <text evidence="1">The sequence shown here is derived from an EMBL/GenBank/DDBJ whole genome shotgun (WGS) entry which is preliminary data.</text>
</comment>